<evidence type="ECO:0000313" key="2">
    <source>
        <dbReference type="Proteomes" id="UP000789508"/>
    </source>
</evidence>
<dbReference type="OrthoDB" id="10416875at2759"/>
<evidence type="ECO:0000313" key="1">
    <source>
        <dbReference type="EMBL" id="CAG8597179.1"/>
    </source>
</evidence>
<keyword evidence="2" id="KW-1185">Reference proteome</keyword>
<reference evidence="1" key="1">
    <citation type="submission" date="2021-06" db="EMBL/GenBank/DDBJ databases">
        <authorList>
            <person name="Kallberg Y."/>
            <person name="Tangrot J."/>
            <person name="Rosling A."/>
        </authorList>
    </citation>
    <scope>NUCLEOTIDE SEQUENCE</scope>
    <source>
        <strain evidence="1">FL130A</strain>
    </source>
</reference>
<dbReference type="EMBL" id="CAJVPS010003988">
    <property type="protein sequence ID" value="CAG8597179.1"/>
    <property type="molecule type" value="Genomic_DNA"/>
</dbReference>
<sequence length="76" mass="8548">ETNLTNTLSTKPTIPNELDEILNYLKNNDIDTTQLTLPITDQKAASETLKILHQYFTSKTIPNSILALPPLPEPTW</sequence>
<accession>A0A9N9CD99</accession>
<gene>
    <name evidence="1" type="ORF">ALEPTO_LOCUS7970</name>
</gene>
<dbReference type="Proteomes" id="UP000789508">
    <property type="component" value="Unassembled WGS sequence"/>
</dbReference>
<proteinExistence type="predicted"/>
<comment type="caution">
    <text evidence="1">The sequence shown here is derived from an EMBL/GenBank/DDBJ whole genome shotgun (WGS) entry which is preliminary data.</text>
</comment>
<name>A0A9N9CD99_9GLOM</name>
<organism evidence="1 2">
    <name type="scientific">Ambispora leptoticha</name>
    <dbReference type="NCBI Taxonomy" id="144679"/>
    <lineage>
        <taxon>Eukaryota</taxon>
        <taxon>Fungi</taxon>
        <taxon>Fungi incertae sedis</taxon>
        <taxon>Mucoromycota</taxon>
        <taxon>Glomeromycotina</taxon>
        <taxon>Glomeromycetes</taxon>
        <taxon>Archaeosporales</taxon>
        <taxon>Ambisporaceae</taxon>
        <taxon>Ambispora</taxon>
    </lineage>
</organism>
<protein>
    <submittedName>
        <fullName evidence="1">4492_t:CDS:1</fullName>
    </submittedName>
</protein>
<dbReference type="AlphaFoldDB" id="A0A9N9CD99"/>
<feature type="non-terminal residue" evidence="1">
    <location>
        <position position="1"/>
    </location>
</feature>